<sequence length="153" mass="16845">MRQSTSNRENLGIIIVDHGSRRAESNDLLLEVVKMFRQTAGYQIVEPAHMELAAPSIAEAFQKCADQGATQIVVHPYFLSPGRHWHEDIPRLAKEAAASHPGISHLVTAPLGLHPLMAKVMQERIETCLAHCEEGAPICEVCTEESSCRLIGK</sequence>
<dbReference type="InterPro" id="IPR050963">
    <property type="entry name" value="Sirohydro_Cobaltochel/CbiX"/>
</dbReference>
<dbReference type="GO" id="GO:0016829">
    <property type="term" value="F:lyase activity"/>
    <property type="evidence" value="ECO:0007669"/>
    <property type="project" value="UniProtKB-KW"/>
</dbReference>
<gene>
    <name evidence="3" type="ORF">C5Y96_07210</name>
</gene>
<proteinExistence type="predicted"/>
<evidence type="ECO:0000256" key="2">
    <source>
        <dbReference type="ARBA" id="ARBA00023239"/>
    </source>
</evidence>
<name>A0A2S8FXQ9_9BACT</name>
<keyword evidence="1" id="KW-0479">Metal-binding</keyword>
<dbReference type="InterPro" id="IPR002762">
    <property type="entry name" value="CbiX-like"/>
</dbReference>
<dbReference type="CDD" id="cd03416">
    <property type="entry name" value="CbiX_SirB_N"/>
    <property type="match status" value="1"/>
</dbReference>
<accession>A0A2S8FXQ9</accession>
<dbReference type="OrthoDB" id="9797895at2"/>
<dbReference type="Pfam" id="PF01903">
    <property type="entry name" value="CbiX"/>
    <property type="match status" value="1"/>
</dbReference>
<keyword evidence="2" id="KW-0456">Lyase</keyword>
<evidence type="ECO:0000313" key="4">
    <source>
        <dbReference type="Proteomes" id="UP000240009"/>
    </source>
</evidence>
<protein>
    <submittedName>
        <fullName evidence="3">Cobalamin biosynthesis protein CbiX</fullName>
    </submittedName>
</protein>
<dbReference type="PANTHER" id="PTHR33542:SF3">
    <property type="entry name" value="SIROHYDROCHLORIN FERROCHELATASE, CHLOROPLASTIC"/>
    <property type="match status" value="1"/>
</dbReference>
<reference evidence="3 4" key="1">
    <citation type="submission" date="2018-02" db="EMBL/GenBank/DDBJ databases">
        <title>Comparative genomes isolates from brazilian mangrove.</title>
        <authorList>
            <person name="Araujo J.E."/>
            <person name="Taketani R.G."/>
            <person name="Silva M.C.P."/>
            <person name="Loureco M.V."/>
            <person name="Andreote F.D."/>
        </authorList>
    </citation>
    <scope>NUCLEOTIDE SEQUENCE [LARGE SCALE GENOMIC DNA]</scope>
    <source>
        <strain evidence="3 4">HEX-2 MGV</strain>
    </source>
</reference>
<organism evidence="3 4">
    <name type="scientific">Blastopirellula marina</name>
    <dbReference type="NCBI Taxonomy" id="124"/>
    <lineage>
        <taxon>Bacteria</taxon>
        <taxon>Pseudomonadati</taxon>
        <taxon>Planctomycetota</taxon>
        <taxon>Planctomycetia</taxon>
        <taxon>Pirellulales</taxon>
        <taxon>Pirellulaceae</taxon>
        <taxon>Blastopirellula</taxon>
    </lineage>
</organism>
<dbReference type="GO" id="GO:0046872">
    <property type="term" value="F:metal ion binding"/>
    <property type="evidence" value="ECO:0007669"/>
    <property type="project" value="UniProtKB-KW"/>
</dbReference>
<evidence type="ECO:0000313" key="3">
    <source>
        <dbReference type="EMBL" id="PQO36943.1"/>
    </source>
</evidence>
<comment type="caution">
    <text evidence="3">The sequence shown here is derived from an EMBL/GenBank/DDBJ whole genome shotgun (WGS) entry which is preliminary data.</text>
</comment>
<evidence type="ECO:0000256" key="1">
    <source>
        <dbReference type="ARBA" id="ARBA00022723"/>
    </source>
</evidence>
<dbReference type="PANTHER" id="PTHR33542">
    <property type="entry name" value="SIROHYDROCHLORIN FERROCHELATASE, CHLOROPLASTIC"/>
    <property type="match status" value="1"/>
</dbReference>
<dbReference type="Proteomes" id="UP000240009">
    <property type="component" value="Unassembled WGS sequence"/>
</dbReference>
<dbReference type="RefSeq" id="WP_105351426.1">
    <property type="nucleotide sequence ID" value="NZ_PUIA01000017.1"/>
</dbReference>
<dbReference type="SUPFAM" id="SSF53800">
    <property type="entry name" value="Chelatase"/>
    <property type="match status" value="1"/>
</dbReference>
<dbReference type="AlphaFoldDB" id="A0A2S8FXQ9"/>
<dbReference type="EMBL" id="PUIA01000017">
    <property type="protein sequence ID" value="PQO36943.1"/>
    <property type="molecule type" value="Genomic_DNA"/>
</dbReference>
<dbReference type="Gene3D" id="3.40.50.1400">
    <property type="match status" value="1"/>
</dbReference>